<dbReference type="Pfam" id="PF00156">
    <property type="entry name" value="Pribosyltran"/>
    <property type="match status" value="1"/>
</dbReference>
<reference evidence="2 6" key="1">
    <citation type="journal article" date="2014" name="Genome Announc.">
        <title>Draft Genome Sequences of Marine Flavobacterium Nonlabens Strains NR17, NR24, NR27, NR32, NR33, and Ara13.</title>
        <authorList>
            <person name="Nakanishi M."/>
            <person name="Meirelles P."/>
            <person name="Suzuki R."/>
            <person name="Takatani N."/>
            <person name="Mino S."/>
            <person name="Suda W."/>
            <person name="Oshima K."/>
            <person name="Hattori M."/>
            <person name="Ohkuma M."/>
            <person name="Hosokawa M."/>
            <person name="Miyashita K."/>
            <person name="Thompson F.L."/>
            <person name="Niwa A."/>
            <person name="Sawabe T."/>
            <person name="Sawabe T."/>
        </authorList>
    </citation>
    <scope>NUCLEOTIDE SEQUENCE [LARGE SCALE GENOMIC DNA]</scope>
    <source>
        <strain evidence="2">JCM 19275</strain>
        <strain evidence="6">JCM19275</strain>
    </source>
</reference>
<keyword evidence="7" id="KW-1185">Reference proteome</keyword>
<evidence type="ECO:0000313" key="4">
    <source>
        <dbReference type="EMBL" id="PRX12298.1"/>
    </source>
</evidence>
<dbReference type="SUPFAM" id="SSF53271">
    <property type="entry name" value="PRTase-like"/>
    <property type="match status" value="1"/>
</dbReference>
<dbReference type="PANTHER" id="PTHR11608:SF0">
    <property type="entry name" value="BIFUNCTIONAL PROTEIN PYRR"/>
    <property type="match status" value="1"/>
</dbReference>
<reference evidence="3 5" key="2">
    <citation type="submission" date="2014-07" db="EMBL/GenBank/DDBJ databases">
        <title>Draft genome sequence of Nonlabens ulvanivorans, an ulvan degrading bacterium.</title>
        <authorList>
            <person name="Kopel M."/>
            <person name="Helbert W."/>
            <person name="Henrissat B."/>
            <person name="Doniger T."/>
            <person name="Banin E."/>
        </authorList>
    </citation>
    <scope>NUCLEOTIDE SEQUENCE [LARGE SCALE GENOMIC DNA]</scope>
    <source>
        <strain evidence="3 5">PLR</strain>
    </source>
</reference>
<dbReference type="Proteomes" id="UP000028531">
    <property type="component" value="Unassembled WGS sequence"/>
</dbReference>
<accession>A0A084JZM1</accession>
<evidence type="ECO:0000313" key="5">
    <source>
        <dbReference type="Proteomes" id="UP000028531"/>
    </source>
</evidence>
<dbReference type="Proteomes" id="UP000239997">
    <property type="component" value="Unassembled WGS sequence"/>
</dbReference>
<dbReference type="Gene3D" id="3.40.50.2020">
    <property type="match status" value="1"/>
</dbReference>
<dbReference type="GeneID" id="90595632"/>
<dbReference type="AlphaFoldDB" id="A0A084JZM1"/>
<proteinExistence type="predicted"/>
<dbReference type="RefSeq" id="WP_036579590.1">
    <property type="nucleotide sequence ID" value="NZ_CP136694.1"/>
</dbReference>
<reference evidence="4 7" key="3">
    <citation type="submission" date="2018-03" db="EMBL/GenBank/DDBJ databases">
        <title>Genomic Encyclopedia of Archaeal and Bacterial Type Strains, Phase II (KMG-II): from individual species to whole genera.</title>
        <authorList>
            <person name="Goeker M."/>
        </authorList>
    </citation>
    <scope>NUCLEOTIDE SEQUENCE [LARGE SCALE GENOMIC DNA]</scope>
    <source>
        <strain evidence="4 7">DSM 22727</strain>
    </source>
</reference>
<evidence type="ECO:0000313" key="7">
    <source>
        <dbReference type="Proteomes" id="UP000239997"/>
    </source>
</evidence>
<gene>
    <name evidence="3" type="ORF">IL45_01955</name>
    <name evidence="2" type="ORF">JCM19275_156</name>
    <name evidence="4" type="ORF">LY02_02711</name>
</gene>
<evidence type="ECO:0000313" key="2">
    <source>
        <dbReference type="EMBL" id="GAL75932.1"/>
    </source>
</evidence>
<evidence type="ECO:0000313" key="3">
    <source>
        <dbReference type="EMBL" id="KEZ94405.1"/>
    </source>
</evidence>
<organism evidence="3 5">
    <name type="scientific">Nonlabens ulvanivorans</name>
    <name type="common">Persicivirga ulvanivorans</name>
    <dbReference type="NCBI Taxonomy" id="906888"/>
    <lineage>
        <taxon>Bacteria</taxon>
        <taxon>Pseudomonadati</taxon>
        <taxon>Bacteroidota</taxon>
        <taxon>Flavobacteriia</taxon>
        <taxon>Flavobacteriales</taxon>
        <taxon>Flavobacteriaceae</taxon>
        <taxon>Nonlabens</taxon>
    </lineage>
</organism>
<dbReference type="InterPro" id="IPR050137">
    <property type="entry name" value="PyrR_bifunctional"/>
</dbReference>
<evidence type="ECO:0000313" key="6">
    <source>
        <dbReference type="Proteomes" id="UP000029647"/>
    </source>
</evidence>
<dbReference type="EMBL" id="JPJI01000012">
    <property type="protein sequence ID" value="KEZ94405.1"/>
    <property type="molecule type" value="Genomic_DNA"/>
</dbReference>
<comment type="caution">
    <text evidence="3">The sequence shown here is derived from an EMBL/GenBank/DDBJ whole genome shotgun (WGS) entry which is preliminary data.</text>
</comment>
<dbReference type="Proteomes" id="UP000029647">
    <property type="component" value="Unassembled WGS sequence"/>
</dbReference>
<dbReference type="InterPro" id="IPR029057">
    <property type="entry name" value="PRTase-like"/>
</dbReference>
<feature type="domain" description="Phosphoribosyltransferase" evidence="1">
    <location>
        <begin position="3"/>
        <end position="148"/>
    </location>
</feature>
<protein>
    <submittedName>
        <fullName evidence="3 4">Phosphoribosyltransferase</fullName>
    </submittedName>
    <submittedName>
        <fullName evidence="2">Uracil phosphoribosyltransferase</fullName>
        <ecNumber evidence="2">2.4.2.9</ecNumber>
    </submittedName>
</protein>
<dbReference type="EMBL" id="PVNA01000007">
    <property type="protein sequence ID" value="PRX12298.1"/>
    <property type="molecule type" value="Genomic_DNA"/>
</dbReference>
<keyword evidence="3" id="KW-0328">Glycosyltransferase</keyword>
<dbReference type="CDD" id="cd06223">
    <property type="entry name" value="PRTases_typeI"/>
    <property type="match status" value="1"/>
</dbReference>
<dbReference type="GO" id="GO:0004845">
    <property type="term" value="F:uracil phosphoribosyltransferase activity"/>
    <property type="evidence" value="ECO:0007669"/>
    <property type="project" value="UniProtKB-EC"/>
</dbReference>
<dbReference type="EC" id="2.4.2.9" evidence="2"/>
<name>A0A084JZM1_NONUL</name>
<dbReference type="PANTHER" id="PTHR11608">
    <property type="entry name" value="BIFUNCTIONAL PROTEIN PYRR"/>
    <property type="match status" value="1"/>
</dbReference>
<dbReference type="EMBL" id="BBNT01000007">
    <property type="protein sequence ID" value="GAL75932.1"/>
    <property type="molecule type" value="Genomic_DNA"/>
</dbReference>
<keyword evidence="3" id="KW-0808">Transferase</keyword>
<evidence type="ECO:0000259" key="1">
    <source>
        <dbReference type="Pfam" id="PF00156"/>
    </source>
</evidence>
<sequence length="164" mass="18508">METRILDHDQVKNKIRRIAYQIAEVYLNHDEIILAGISDGGYVFAKKLKSSLSKIVSSDIILCKVEIDKTNPLNNIKTSLKAEEYTNKGVVLCDDVLNSGTTLIYGVKHFLDVPLDRLKTAVLVNRNHKKYPVKADFKGISLSTTMQEHIEVHIKAEPYSVILK</sequence>
<dbReference type="InterPro" id="IPR000836">
    <property type="entry name" value="PRTase_dom"/>
</dbReference>
<dbReference type="OrthoDB" id="664757at2"/>